<evidence type="ECO:0000256" key="1">
    <source>
        <dbReference type="SAM" id="Coils"/>
    </source>
</evidence>
<feature type="coiled-coil region" evidence="1">
    <location>
        <begin position="138"/>
        <end position="168"/>
    </location>
</feature>
<feature type="signal peptide" evidence="2">
    <location>
        <begin position="1"/>
        <end position="20"/>
    </location>
</feature>
<gene>
    <name evidence="3" type="ORF">OAUR00152_LOCUS31047</name>
</gene>
<name>A0A7S4JNX3_9STRA</name>
<protein>
    <submittedName>
        <fullName evidence="3">Uncharacterized protein</fullName>
    </submittedName>
</protein>
<sequence>MKLSSFSFALVALTGASVSAFTVPSQSRGGKVTFASSPARLFGILDEVNSDSFDLLGGGNEDAGPSRNQLEEAYEILLADIIFSTNDPRLDIVENFERTTDADFLGWLNAKFENSRDPEEKAALRDLYEMILDVKKRVELSQAAEEREAREREEAEEARLVAAEAEAEEGKALSDTDVLRRAAAVDTAGVADAKAKAAEERKKKTFYETDLTPEIRASYEDLLKKVLPPYKPGDSPASIVLTNYDQFDAQFIKVLNERKDNGDEDTSALLDALANEQQKRLAAATETLKEVLSLGEPMRMEGAIVKLARDGRIDEPFLLLLEANSNQAEAAGAKGPAELMRRLGNRAAQEKDKQSSSKEIKLLRQLLREEDAAEREKILEDAFIPKEGLIVSYYSVFEIICTVCFPWKVVRGSLCYVGCRVIIVMNLCS</sequence>
<dbReference type="EMBL" id="HBKQ01045019">
    <property type="protein sequence ID" value="CAE2269375.1"/>
    <property type="molecule type" value="Transcribed_RNA"/>
</dbReference>
<accession>A0A7S4JNX3</accession>
<keyword evidence="1" id="KW-0175">Coiled coil</keyword>
<dbReference type="AlphaFoldDB" id="A0A7S4JNX3"/>
<feature type="chain" id="PRO_5031058561" evidence="2">
    <location>
        <begin position="21"/>
        <end position="429"/>
    </location>
</feature>
<organism evidence="3">
    <name type="scientific">Odontella aurita</name>
    <dbReference type="NCBI Taxonomy" id="265563"/>
    <lineage>
        <taxon>Eukaryota</taxon>
        <taxon>Sar</taxon>
        <taxon>Stramenopiles</taxon>
        <taxon>Ochrophyta</taxon>
        <taxon>Bacillariophyta</taxon>
        <taxon>Mediophyceae</taxon>
        <taxon>Biddulphiophycidae</taxon>
        <taxon>Eupodiscales</taxon>
        <taxon>Odontellaceae</taxon>
        <taxon>Odontella</taxon>
    </lineage>
</organism>
<keyword evidence="2" id="KW-0732">Signal</keyword>
<proteinExistence type="predicted"/>
<reference evidence="3" key="1">
    <citation type="submission" date="2021-01" db="EMBL/GenBank/DDBJ databases">
        <authorList>
            <person name="Corre E."/>
            <person name="Pelletier E."/>
            <person name="Niang G."/>
            <person name="Scheremetjew M."/>
            <person name="Finn R."/>
            <person name="Kale V."/>
            <person name="Holt S."/>
            <person name="Cochrane G."/>
            <person name="Meng A."/>
            <person name="Brown T."/>
            <person name="Cohen L."/>
        </authorList>
    </citation>
    <scope>NUCLEOTIDE SEQUENCE</scope>
    <source>
        <strain evidence="3">Isolate 1302-5</strain>
    </source>
</reference>
<evidence type="ECO:0000313" key="3">
    <source>
        <dbReference type="EMBL" id="CAE2269375.1"/>
    </source>
</evidence>
<evidence type="ECO:0000256" key="2">
    <source>
        <dbReference type="SAM" id="SignalP"/>
    </source>
</evidence>